<dbReference type="GO" id="GO:0022627">
    <property type="term" value="C:cytosolic small ribosomal subunit"/>
    <property type="evidence" value="ECO:0007669"/>
    <property type="project" value="TreeGrafter"/>
</dbReference>
<evidence type="ECO:0000256" key="2">
    <source>
        <dbReference type="ARBA" id="ARBA00022845"/>
    </source>
</evidence>
<dbReference type="Pfam" id="PF02482">
    <property type="entry name" value="Ribosomal_S30AE"/>
    <property type="match status" value="1"/>
</dbReference>
<dbReference type="InterPro" id="IPR034694">
    <property type="entry name" value="HPF_long/plastid"/>
</dbReference>
<gene>
    <name evidence="3" type="primary">hpf</name>
    <name evidence="6" type="ORF">LIP_2951</name>
</gene>
<dbReference type="InterPro" id="IPR038416">
    <property type="entry name" value="Ribosom_S30AE_C_sf"/>
</dbReference>
<dbReference type="FunFam" id="3.30.505.50:FF:000001">
    <property type="entry name" value="Ribosome hibernation promoting factor"/>
    <property type="match status" value="1"/>
</dbReference>
<dbReference type="STRING" id="1555112.LIP_2951"/>
<dbReference type="Gene3D" id="3.30.160.100">
    <property type="entry name" value="Ribosome hibernation promotion factor-like"/>
    <property type="match status" value="1"/>
</dbReference>
<dbReference type="KEGG" id="lpil:LIP_2951"/>
<dbReference type="HAMAP" id="MF_00839">
    <property type="entry name" value="HPF"/>
    <property type="match status" value="1"/>
</dbReference>
<evidence type="ECO:0000256" key="4">
    <source>
        <dbReference type="SAM" id="MobiDB-lite"/>
    </source>
</evidence>
<proteinExistence type="inferred from homology"/>
<protein>
    <recommendedName>
        <fullName evidence="3">Ribosome hibernation promoting factor</fullName>
        <shortName evidence="3">HPF</shortName>
    </recommendedName>
</protein>
<dbReference type="GO" id="GO:0043024">
    <property type="term" value="F:ribosomal small subunit binding"/>
    <property type="evidence" value="ECO:0007669"/>
    <property type="project" value="TreeGrafter"/>
</dbReference>
<comment type="subunit">
    <text evidence="3">Interacts with 100S ribosomes.</text>
</comment>
<evidence type="ECO:0000313" key="7">
    <source>
        <dbReference type="Proteomes" id="UP000065807"/>
    </source>
</evidence>
<dbReference type="Gene3D" id="3.30.505.50">
    <property type="entry name" value="Sigma 54 modulation/S30EA ribosomal protein, C-terminal domain"/>
    <property type="match status" value="1"/>
</dbReference>
<evidence type="ECO:0000259" key="5">
    <source>
        <dbReference type="Pfam" id="PF16321"/>
    </source>
</evidence>
<dbReference type="InterPro" id="IPR036567">
    <property type="entry name" value="RHF-like"/>
</dbReference>
<comment type="similarity">
    <text evidence="3">Belongs to the HPF/YfiA ribosome-associated protein family. Long HPF subfamily.</text>
</comment>
<dbReference type="CDD" id="cd00552">
    <property type="entry name" value="RaiA"/>
    <property type="match status" value="1"/>
</dbReference>
<dbReference type="NCBIfam" id="TIGR00741">
    <property type="entry name" value="yfiA"/>
    <property type="match status" value="1"/>
</dbReference>
<evidence type="ECO:0000256" key="1">
    <source>
        <dbReference type="ARBA" id="ARBA00022490"/>
    </source>
</evidence>
<dbReference type="GO" id="GO:0045900">
    <property type="term" value="P:negative regulation of translational elongation"/>
    <property type="evidence" value="ECO:0007669"/>
    <property type="project" value="TreeGrafter"/>
</dbReference>
<name>A0A0K2SNT9_LIMPI</name>
<sequence>MRIVVKGKNMGVTPIAREYAQKKVSKLARFFDGSHAVLAEVTLRSEKGTQIAEVILQLGGLTLRGEGKRAEMHGAVDEAVARIERQFQKYRTRIQRRMQTGPSAGQIASQQAAVEEPEAEGPEPDRIVRTKRFPVRPMSVEEAVMQMEMLDHDFFVFANAETGDINVVYRRRDSGYGLIEPEL</sequence>
<dbReference type="SUPFAM" id="SSF69754">
    <property type="entry name" value="Ribosome binding protein Y (YfiA homologue)"/>
    <property type="match status" value="1"/>
</dbReference>
<keyword evidence="1 3" id="KW-0963">Cytoplasm</keyword>
<dbReference type="InterPro" id="IPR032528">
    <property type="entry name" value="Ribosom_S30AE_C"/>
</dbReference>
<dbReference type="PANTHER" id="PTHR33231">
    <property type="entry name" value="30S RIBOSOMAL PROTEIN"/>
    <property type="match status" value="1"/>
</dbReference>
<evidence type="ECO:0000256" key="3">
    <source>
        <dbReference type="HAMAP-Rule" id="MF_00839"/>
    </source>
</evidence>
<dbReference type="InterPro" id="IPR050574">
    <property type="entry name" value="HPF/YfiA_ribosome-assoc"/>
</dbReference>
<accession>A0A0K2SNT9</accession>
<dbReference type="EMBL" id="AP014924">
    <property type="protein sequence ID" value="BAS28780.1"/>
    <property type="molecule type" value="Genomic_DNA"/>
</dbReference>
<organism evidence="6 7">
    <name type="scientific">Limnochorda pilosa</name>
    <dbReference type="NCBI Taxonomy" id="1555112"/>
    <lineage>
        <taxon>Bacteria</taxon>
        <taxon>Bacillati</taxon>
        <taxon>Bacillota</taxon>
        <taxon>Limnochordia</taxon>
        <taxon>Limnochordales</taxon>
        <taxon>Limnochordaceae</taxon>
        <taxon>Limnochorda</taxon>
    </lineage>
</organism>
<dbReference type="AlphaFoldDB" id="A0A0K2SNT9"/>
<keyword evidence="2 3" id="KW-0810">Translation regulation</keyword>
<reference evidence="7" key="2">
    <citation type="journal article" date="2016" name="Int. J. Syst. Evol. Microbiol.">
        <title>Complete genome sequence and cell structure of Limnochorda pilosa, a Gram-negative spore-former within the phylum Firmicutes.</title>
        <authorList>
            <person name="Watanabe M."/>
            <person name="Kojima H."/>
            <person name="Fukui M."/>
        </authorList>
    </citation>
    <scope>NUCLEOTIDE SEQUENCE [LARGE SCALE GENOMIC DNA]</scope>
    <source>
        <strain evidence="7">HC45</strain>
    </source>
</reference>
<comment type="function">
    <text evidence="3">Required for dimerization of active 70S ribosomes into 100S ribosomes in stationary phase; 100S ribosomes are translationally inactive and sometimes present during exponential growth.</text>
</comment>
<evidence type="ECO:0000313" key="6">
    <source>
        <dbReference type="EMBL" id="BAS28780.1"/>
    </source>
</evidence>
<feature type="region of interest" description="Disordered" evidence="4">
    <location>
        <begin position="97"/>
        <end position="125"/>
    </location>
</feature>
<keyword evidence="7" id="KW-1185">Reference proteome</keyword>
<dbReference type="Pfam" id="PF16321">
    <property type="entry name" value="Ribosom_S30AE_C"/>
    <property type="match status" value="1"/>
</dbReference>
<dbReference type="PANTHER" id="PTHR33231:SF1">
    <property type="entry name" value="30S RIBOSOMAL PROTEIN"/>
    <property type="match status" value="1"/>
</dbReference>
<dbReference type="OrthoDB" id="9794975at2"/>
<dbReference type="InterPro" id="IPR003489">
    <property type="entry name" value="RHF/RaiA"/>
</dbReference>
<feature type="compositionally biased region" description="Polar residues" evidence="4">
    <location>
        <begin position="97"/>
        <end position="111"/>
    </location>
</feature>
<dbReference type="PATRIC" id="fig|1555112.3.peg.2997"/>
<comment type="subcellular location">
    <subcellularLocation>
        <location evidence="3">Cytoplasm</location>
    </subcellularLocation>
</comment>
<feature type="domain" description="Sigma 54 modulation/S30EA ribosomal protein C-terminal" evidence="5">
    <location>
        <begin position="123"/>
        <end position="178"/>
    </location>
</feature>
<dbReference type="Proteomes" id="UP000065807">
    <property type="component" value="Chromosome"/>
</dbReference>
<reference evidence="7" key="1">
    <citation type="submission" date="2015-07" db="EMBL/GenBank/DDBJ databases">
        <title>Complete genome sequence and phylogenetic analysis of Limnochorda pilosa.</title>
        <authorList>
            <person name="Watanabe M."/>
            <person name="Kojima H."/>
            <person name="Fukui M."/>
        </authorList>
    </citation>
    <scope>NUCLEOTIDE SEQUENCE [LARGE SCALE GENOMIC DNA]</scope>
    <source>
        <strain evidence="7">HC45</strain>
    </source>
</reference>